<protein>
    <submittedName>
        <fullName evidence="7">Glutamate ABC transporter substrate-binding protein</fullName>
    </submittedName>
</protein>
<feature type="domain" description="Solute-binding protein family 3/N-terminal" evidence="6">
    <location>
        <begin position="78"/>
        <end position="306"/>
    </location>
</feature>
<keyword evidence="2" id="KW-0813">Transport</keyword>
<dbReference type="Proteomes" id="UP000460272">
    <property type="component" value="Unassembled WGS sequence"/>
</dbReference>
<sequence length="317" mass="33998">MLAAAALAGCSAAPGPHAAQAPRSHPAAPAAGHTARAKTQAVGSVPECNPYASSLAPLAGTPQVTTGSWMAHIRKRGHLIAGVDQNTYHFGYLNPLDGQFEGFDIDMVKAVAQAIFGSPGHITYRAISDDQRKTDIQNGSVDIVAHTMTILCSRLKDEDFSSVYFTAHQRVLVLKDSTVTGLDQLGGQKVCATKGSDSAGFIAHYNATSPVAEHPVVVPVTFWTDCLVLLQQRQVAAVSTDDTILEGLQAQDPFTKLVGSNLTDEPYGLAIAKQHPEFVRFVNAVLARMYKDGSWEKSYNHWVSPSYVTPPQPKYAN</sequence>
<dbReference type="EMBL" id="RPFW01000004">
    <property type="protein sequence ID" value="TVZ03677.1"/>
    <property type="molecule type" value="Genomic_DNA"/>
</dbReference>
<dbReference type="InterPro" id="IPR051455">
    <property type="entry name" value="Bact_solute-bind_prot3"/>
</dbReference>
<proteinExistence type="inferred from homology"/>
<dbReference type="PANTHER" id="PTHR30085">
    <property type="entry name" value="AMINO ACID ABC TRANSPORTER PERMEASE"/>
    <property type="match status" value="1"/>
</dbReference>
<feature type="region of interest" description="Disordered" evidence="5">
    <location>
        <begin position="14"/>
        <end position="41"/>
    </location>
</feature>
<keyword evidence="3" id="KW-0732">Signal</keyword>
<dbReference type="InterPro" id="IPR001638">
    <property type="entry name" value="Solute-binding_3/MltF_N"/>
</dbReference>
<evidence type="ECO:0000256" key="2">
    <source>
        <dbReference type="ARBA" id="ARBA00022448"/>
    </source>
</evidence>
<accession>A0A6P2BYB0</accession>
<dbReference type="InterPro" id="IPR018313">
    <property type="entry name" value="SBP_3_CS"/>
</dbReference>
<evidence type="ECO:0000259" key="6">
    <source>
        <dbReference type="SMART" id="SM00062"/>
    </source>
</evidence>
<dbReference type="PANTHER" id="PTHR30085:SF6">
    <property type="entry name" value="ABC TRANSPORTER GLUTAMINE-BINDING PROTEIN GLNH"/>
    <property type="match status" value="1"/>
</dbReference>
<comment type="caution">
    <text evidence="7">The sequence shown here is derived from an EMBL/GenBank/DDBJ whole genome shotgun (WGS) entry which is preliminary data.</text>
</comment>
<dbReference type="OrthoDB" id="9807888at2"/>
<dbReference type="Gene3D" id="3.40.190.10">
    <property type="entry name" value="Periplasmic binding protein-like II"/>
    <property type="match status" value="2"/>
</dbReference>
<evidence type="ECO:0000256" key="3">
    <source>
        <dbReference type="ARBA" id="ARBA00022729"/>
    </source>
</evidence>
<evidence type="ECO:0000313" key="7">
    <source>
        <dbReference type="EMBL" id="TVZ03677.1"/>
    </source>
</evidence>
<dbReference type="SUPFAM" id="SSF53850">
    <property type="entry name" value="Periplasmic binding protein-like II"/>
    <property type="match status" value="1"/>
</dbReference>
<dbReference type="GO" id="GO:0005576">
    <property type="term" value="C:extracellular region"/>
    <property type="evidence" value="ECO:0007669"/>
    <property type="project" value="TreeGrafter"/>
</dbReference>
<gene>
    <name evidence="7" type="ORF">EAS64_22615</name>
</gene>
<dbReference type="GO" id="GO:0030288">
    <property type="term" value="C:outer membrane-bounded periplasmic space"/>
    <property type="evidence" value="ECO:0007669"/>
    <property type="project" value="TreeGrafter"/>
</dbReference>
<dbReference type="SMART" id="SM00062">
    <property type="entry name" value="PBPb"/>
    <property type="match status" value="1"/>
</dbReference>
<keyword evidence="8" id="KW-1185">Reference proteome</keyword>
<evidence type="ECO:0000256" key="1">
    <source>
        <dbReference type="ARBA" id="ARBA00010333"/>
    </source>
</evidence>
<dbReference type="GO" id="GO:0006865">
    <property type="term" value="P:amino acid transport"/>
    <property type="evidence" value="ECO:0007669"/>
    <property type="project" value="TreeGrafter"/>
</dbReference>
<dbReference type="Pfam" id="PF00497">
    <property type="entry name" value="SBP_bac_3"/>
    <property type="match status" value="1"/>
</dbReference>
<organism evidence="7 8">
    <name type="scientific">Trebonia kvetii</name>
    <dbReference type="NCBI Taxonomy" id="2480626"/>
    <lineage>
        <taxon>Bacteria</taxon>
        <taxon>Bacillati</taxon>
        <taxon>Actinomycetota</taxon>
        <taxon>Actinomycetes</taxon>
        <taxon>Streptosporangiales</taxon>
        <taxon>Treboniaceae</taxon>
        <taxon>Trebonia</taxon>
    </lineage>
</organism>
<feature type="compositionally biased region" description="Low complexity" evidence="5">
    <location>
        <begin position="25"/>
        <end position="34"/>
    </location>
</feature>
<evidence type="ECO:0000256" key="4">
    <source>
        <dbReference type="RuleBase" id="RU003744"/>
    </source>
</evidence>
<comment type="similarity">
    <text evidence="1 4">Belongs to the bacterial solute-binding protein 3 family.</text>
</comment>
<dbReference type="CDD" id="cd13690">
    <property type="entry name" value="PBP2_GluB"/>
    <property type="match status" value="1"/>
</dbReference>
<evidence type="ECO:0000313" key="8">
    <source>
        <dbReference type="Proteomes" id="UP000460272"/>
    </source>
</evidence>
<reference evidence="7 8" key="1">
    <citation type="submission" date="2018-11" db="EMBL/GenBank/DDBJ databases">
        <title>Trebonia kvetii gen.nov., sp.nov., a novel acidophilic actinobacterium, and proposal of the new actinobacterial family Treboniaceae fam. nov.</title>
        <authorList>
            <person name="Rapoport D."/>
            <person name="Sagova-Mareckova M."/>
            <person name="Sedlacek I."/>
            <person name="Provaznik J."/>
            <person name="Kralova S."/>
            <person name="Pavlinic D."/>
            <person name="Benes V."/>
            <person name="Kopecky J."/>
        </authorList>
    </citation>
    <scope>NUCLEOTIDE SEQUENCE [LARGE SCALE GENOMIC DNA]</scope>
    <source>
        <strain evidence="7 8">15Tr583</strain>
    </source>
</reference>
<dbReference type="PROSITE" id="PS01039">
    <property type="entry name" value="SBP_BACTERIAL_3"/>
    <property type="match status" value="1"/>
</dbReference>
<dbReference type="AlphaFoldDB" id="A0A6P2BYB0"/>
<evidence type="ECO:0000256" key="5">
    <source>
        <dbReference type="SAM" id="MobiDB-lite"/>
    </source>
</evidence>
<name>A0A6P2BYB0_9ACTN</name>